<sequence length="197" mass="22478">MILIEEDKLIHVDNAGDVIEHFGVKGMKWGQRRVVSNRGALRAQKKVNKLNKRVKNGFGNEMKDELASALSLGVMDAQLVRIHNHNKLDKANAKILSNKKGISLKDARKEIASKDYKNSWDAKKKYKQAEEKYGKDDIRTKRAKMKYKSLRNLDTANSLIRRSGSYVYGQTRTNADINRYRKNGMMYAGRYTALGGK</sequence>
<dbReference type="EMBL" id="BK014735">
    <property type="protein sequence ID" value="DAD73426.1"/>
    <property type="molecule type" value="Genomic_DNA"/>
</dbReference>
<reference evidence="1" key="1">
    <citation type="journal article" date="2021" name="Proc. Natl. Acad. Sci. U.S.A.">
        <title>A Catalog of Tens of Thousands of Viruses from Human Metagenomes Reveals Hidden Associations with Chronic Diseases.</title>
        <authorList>
            <person name="Tisza M.J."/>
            <person name="Buck C.B."/>
        </authorList>
    </citation>
    <scope>NUCLEOTIDE SEQUENCE</scope>
    <source>
        <strain evidence="1">CtKm44</strain>
    </source>
</reference>
<organism evidence="1">
    <name type="scientific">Siphoviridae sp. ctKm44</name>
    <dbReference type="NCBI Taxonomy" id="2826245"/>
    <lineage>
        <taxon>Viruses</taxon>
        <taxon>Duplodnaviria</taxon>
        <taxon>Heunggongvirae</taxon>
        <taxon>Uroviricota</taxon>
        <taxon>Caudoviricetes</taxon>
    </lineage>
</organism>
<dbReference type="InterPro" id="IPR055635">
    <property type="entry name" value="DUF7211"/>
</dbReference>
<accession>A0A8S5LU45</accession>
<evidence type="ECO:0000313" key="1">
    <source>
        <dbReference type="EMBL" id="DAD73426.1"/>
    </source>
</evidence>
<name>A0A8S5LU45_9CAUD</name>
<dbReference type="Pfam" id="PF23847">
    <property type="entry name" value="DUF7211"/>
    <property type="match status" value="1"/>
</dbReference>
<protein>
    <submittedName>
        <fullName evidence="1">Uncharacterized protein</fullName>
    </submittedName>
</protein>
<proteinExistence type="predicted"/>